<keyword evidence="7" id="KW-0443">Lipid metabolism</keyword>
<evidence type="ECO:0000313" key="15">
    <source>
        <dbReference type="Proteomes" id="UP000271626"/>
    </source>
</evidence>
<name>A0A3P8K281_TSUPA</name>
<evidence type="ECO:0000256" key="6">
    <source>
        <dbReference type="ARBA" id="ARBA00013449"/>
    </source>
</evidence>
<sequence length="418" mass="42947">MPRRALTPLEIPYVLTGTTSAGSFTVRGPIDAGRLARAFAALRREHPVLAGRIEGHAFGFDLVAPDAVPDAAPDETAPIGVELRPFVPGDVRLGLDAERSVAAVQLVSDGDLHRVTLGVSHAVADGAHALYLNLRLWELYAGAEPAAPAGLPVAPTDLADRLPAGAPPAPSVVEVSRTAAVPSPADVDAGDFGFDRIRLGAAETEAVRRRAKEAGLSLHGLLAGIVVAAERAELDRPADEAVPLAVFSPVDLRGRAEPAVAPAAVTNFAGSSTVPVAVRGDTPPEDIGRAVLERLRADLADGTVAAALAGSAPVTVAGGVPVRLSNIGPIPAPAVPEGVTALDFHTSSEVDIERVRALVRSAPPEALAPLVGLHHHALTFDGRLSIELRHAPGTLAPDAARRIRDRIEAGLVGAEVAA</sequence>
<organism evidence="14 15">
    <name type="scientific">Tsukamurella paurometabola</name>
    <name type="common">Corynebacterium paurometabolum</name>
    <dbReference type="NCBI Taxonomy" id="2061"/>
    <lineage>
        <taxon>Bacteria</taxon>
        <taxon>Bacillati</taxon>
        <taxon>Actinomycetota</taxon>
        <taxon>Actinomycetes</taxon>
        <taxon>Mycobacteriales</taxon>
        <taxon>Tsukamurellaceae</taxon>
        <taxon>Tsukamurella</taxon>
    </lineage>
</organism>
<evidence type="ECO:0000256" key="4">
    <source>
        <dbReference type="ARBA" id="ARBA00006558"/>
    </source>
</evidence>
<evidence type="ECO:0000256" key="9">
    <source>
        <dbReference type="ARBA" id="ARBA00023315"/>
    </source>
</evidence>
<dbReference type="InterPro" id="IPR023213">
    <property type="entry name" value="CAT-like_dom_sf"/>
</dbReference>
<keyword evidence="9 14" id="KW-0012">Acyltransferase</keyword>
<feature type="domain" description="Phthiocerol/phthiodiolone dimycocerosyl transferase C-terminal" evidence="13">
    <location>
        <begin position="192"/>
        <end position="388"/>
    </location>
</feature>
<dbReference type="Gene3D" id="3.30.559.10">
    <property type="entry name" value="Chloramphenicol acetyltransferase-like domain"/>
    <property type="match status" value="1"/>
</dbReference>
<dbReference type="Proteomes" id="UP000271626">
    <property type="component" value="Chromosome"/>
</dbReference>
<evidence type="ECO:0000256" key="12">
    <source>
        <dbReference type="ARBA" id="ARBA00033407"/>
    </source>
</evidence>
<evidence type="ECO:0000256" key="2">
    <source>
        <dbReference type="ARBA" id="ARBA00000625"/>
    </source>
</evidence>
<evidence type="ECO:0000256" key="7">
    <source>
        <dbReference type="ARBA" id="ARBA00022516"/>
    </source>
</evidence>
<protein>
    <recommendedName>
        <fullName evidence="6">Phthiocerol/phthiodiolone dimycocerosyl transferase</fullName>
        <ecNumber evidence="5">2.3.1.282</ecNumber>
    </recommendedName>
    <alternativeName>
        <fullName evidence="12">Acyltransferase PapA5</fullName>
    </alternativeName>
    <alternativeName>
        <fullName evidence="10">Phthiocerol/phthiodiolone O-acyltransferase</fullName>
    </alternativeName>
    <alternativeName>
        <fullName evidence="11">Polyketide synthase-associated protein A5</fullName>
    </alternativeName>
</protein>
<dbReference type="OrthoDB" id="3318646at2"/>
<dbReference type="EC" id="2.3.1.282" evidence="5"/>
<dbReference type="Pfam" id="PF16911">
    <property type="entry name" value="PapA_C"/>
    <property type="match status" value="1"/>
</dbReference>
<accession>A0A3P8K281</accession>
<keyword evidence="7" id="KW-0444">Lipid biosynthesis</keyword>
<dbReference type="EMBL" id="LR131273">
    <property type="protein sequence ID" value="VDR39549.1"/>
    <property type="molecule type" value="Genomic_DNA"/>
</dbReference>
<dbReference type="AlphaFoldDB" id="A0A3P8K281"/>
<evidence type="ECO:0000259" key="13">
    <source>
        <dbReference type="Pfam" id="PF16911"/>
    </source>
</evidence>
<reference evidence="14 15" key="1">
    <citation type="submission" date="2018-12" db="EMBL/GenBank/DDBJ databases">
        <authorList>
            <consortium name="Pathogen Informatics"/>
        </authorList>
    </citation>
    <scope>NUCLEOTIDE SEQUENCE [LARGE SCALE GENOMIC DNA]</scope>
    <source>
        <strain evidence="14 15">NCTC10741</strain>
    </source>
</reference>
<evidence type="ECO:0000256" key="3">
    <source>
        <dbReference type="ARBA" id="ARBA00001907"/>
    </source>
</evidence>
<comment type="catalytic activity">
    <reaction evidence="3">
        <text>2 a mycocerosyl-[mycocerosic acid synthase] + a phthiodiolone = a dimycocerosyl phthiodiolone + 2 holo-[mycocerosic acid synthase].</text>
        <dbReference type="EC" id="2.3.1.282"/>
    </reaction>
</comment>
<dbReference type="InterPro" id="IPR031641">
    <property type="entry name" value="PapA_C"/>
</dbReference>
<evidence type="ECO:0000256" key="8">
    <source>
        <dbReference type="ARBA" id="ARBA00022679"/>
    </source>
</evidence>
<dbReference type="RefSeq" id="WP_126196628.1">
    <property type="nucleotide sequence ID" value="NZ_CP085954.1"/>
</dbReference>
<comment type="catalytic activity">
    <reaction evidence="1">
        <text>2 a mycocerosyl-[mycocerosic acid synthase] + a phthiocerol = a dimycocerosyl phthiocerol + 2 holo-[mycocerosic acid synthase].</text>
        <dbReference type="EC" id="2.3.1.282"/>
    </reaction>
</comment>
<evidence type="ECO:0000256" key="1">
    <source>
        <dbReference type="ARBA" id="ARBA00000026"/>
    </source>
</evidence>
<comment type="catalytic activity">
    <reaction evidence="2">
        <text>2 a mycocerosyl-[mycocerosic acid synthase] + a phenolphthiocerol = a dimycocerosyl phenolphthiocerol + 2 holo-[mycocerosic acid synthase].</text>
        <dbReference type="EC" id="2.3.1.282"/>
    </reaction>
</comment>
<gene>
    <name evidence="14" type="primary">papA5_1</name>
    <name evidence="14" type="ORF">NCTC10741_02692</name>
</gene>
<proteinExistence type="inferred from homology"/>
<comment type="similarity">
    <text evidence="4">Belongs to the acyltransferase PapA5 family.</text>
</comment>
<dbReference type="Gene3D" id="3.30.559.30">
    <property type="entry name" value="Nonribosomal peptide synthetase, condensation domain"/>
    <property type="match status" value="1"/>
</dbReference>
<dbReference type="SUPFAM" id="SSF52777">
    <property type="entry name" value="CoA-dependent acyltransferases"/>
    <property type="match status" value="2"/>
</dbReference>
<keyword evidence="8 14" id="KW-0808">Transferase</keyword>
<evidence type="ECO:0000256" key="11">
    <source>
        <dbReference type="ARBA" id="ARBA00032317"/>
    </source>
</evidence>
<evidence type="ECO:0000313" key="14">
    <source>
        <dbReference type="EMBL" id="VDR39549.1"/>
    </source>
</evidence>
<dbReference type="GO" id="GO:0016746">
    <property type="term" value="F:acyltransferase activity"/>
    <property type="evidence" value="ECO:0007669"/>
    <property type="project" value="UniProtKB-KW"/>
</dbReference>
<evidence type="ECO:0000256" key="10">
    <source>
        <dbReference type="ARBA" id="ARBA00030465"/>
    </source>
</evidence>
<evidence type="ECO:0000256" key="5">
    <source>
        <dbReference type="ARBA" id="ARBA00012866"/>
    </source>
</evidence>